<dbReference type="PANTHER" id="PTHR24421">
    <property type="entry name" value="NITRATE/NITRITE SENSOR PROTEIN NARX-RELATED"/>
    <property type="match status" value="1"/>
</dbReference>
<keyword evidence="4" id="KW-1133">Transmembrane helix</keyword>
<keyword evidence="1" id="KW-0808">Transferase</keyword>
<dbReference type="InterPro" id="IPR011712">
    <property type="entry name" value="Sig_transdc_His_kin_sub3_dim/P"/>
</dbReference>
<dbReference type="PANTHER" id="PTHR24421:SF63">
    <property type="entry name" value="SENSOR HISTIDINE KINASE DESK"/>
    <property type="match status" value="1"/>
</dbReference>
<feature type="transmembrane region" description="Helical" evidence="4">
    <location>
        <begin position="27"/>
        <end position="48"/>
    </location>
</feature>
<evidence type="ECO:0000313" key="7">
    <source>
        <dbReference type="Proteomes" id="UP001501116"/>
    </source>
</evidence>
<feature type="transmembrane region" description="Helical" evidence="4">
    <location>
        <begin position="85"/>
        <end position="107"/>
    </location>
</feature>
<dbReference type="Pfam" id="PF07730">
    <property type="entry name" value="HisKA_3"/>
    <property type="match status" value="1"/>
</dbReference>
<keyword evidence="7" id="KW-1185">Reference proteome</keyword>
<gene>
    <name evidence="6" type="ORF">GCM10009754_63130</name>
</gene>
<evidence type="ECO:0000259" key="5">
    <source>
        <dbReference type="Pfam" id="PF07730"/>
    </source>
</evidence>
<feature type="transmembrane region" description="Helical" evidence="4">
    <location>
        <begin position="54"/>
        <end position="73"/>
    </location>
</feature>
<organism evidence="6 7">
    <name type="scientific">Amycolatopsis minnesotensis</name>
    <dbReference type="NCBI Taxonomy" id="337894"/>
    <lineage>
        <taxon>Bacteria</taxon>
        <taxon>Bacillati</taxon>
        <taxon>Actinomycetota</taxon>
        <taxon>Actinomycetes</taxon>
        <taxon>Pseudonocardiales</taxon>
        <taxon>Pseudonocardiaceae</taxon>
        <taxon>Amycolatopsis</taxon>
    </lineage>
</organism>
<keyword evidence="4" id="KW-0812">Transmembrane</keyword>
<evidence type="ECO:0000256" key="4">
    <source>
        <dbReference type="SAM" id="Phobius"/>
    </source>
</evidence>
<evidence type="ECO:0000256" key="3">
    <source>
        <dbReference type="ARBA" id="ARBA00023012"/>
    </source>
</evidence>
<dbReference type="CDD" id="cd16917">
    <property type="entry name" value="HATPase_UhpB-NarQ-NarX-like"/>
    <property type="match status" value="1"/>
</dbReference>
<feature type="domain" description="Signal transduction histidine kinase subgroup 3 dimerisation and phosphoacceptor" evidence="5">
    <location>
        <begin position="194"/>
        <end position="260"/>
    </location>
</feature>
<sequence length="392" mass="42219">MVGLRAETRGGDDFFGGSALAPRLSRLIVGSVFTCLCVVAFLTIVNLHLGDGSIILALLCMGSLLLLQMTYVSPRAGNLLYGTRWYAVLLAQACLVYLPMFLFGQAWVGMPGFFAGSALLVLPVLPAAVVFALVVLSMAVLQLSYTGSAFDIMYTTVSTVITGLVVYGLSRLANLVAEVHAKRMRLAELAVAEERLRFARDLHDLLGYSLSAITLKSELAHRVVLQHPARAQDELSGILDIARTALADVRTTAAGYREMSLEGESDTVRSVLAAADVQTRMDIAVRDMPPKVGTVLATVLREGVTNLLRHSNARHCEITVRRHGNTARIDIVNDGVLEDGTAKKEPNELGGSGIRNLSRRVSELDGELLAGVEDGRFRLRASVPLPAEPVRG</sequence>
<keyword evidence="3" id="KW-0902">Two-component regulatory system</keyword>
<dbReference type="SUPFAM" id="SSF55874">
    <property type="entry name" value="ATPase domain of HSP90 chaperone/DNA topoisomerase II/histidine kinase"/>
    <property type="match status" value="1"/>
</dbReference>
<dbReference type="Gene3D" id="1.20.5.1930">
    <property type="match status" value="1"/>
</dbReference>
<proteinExistence type="predicted"/>
<comment type="caution">
    <text evidence="6">The sequence shown here is derived from an EMBL/GenBank/DDBJ whole genome shotgun (WGS) entry which is preliminary data.</text>
</comment>
<dbReference type="EMBL" id="BAAANN010000030">
    <property type="protein sequence ID" value="GAA1978487.1"/>
    <property type="molecule type" value="Genomic_DNA"/>
</dbReference>
<evidence type="ECO:0000313" key="6">
    <source>
        <dbReference type="EMBL" id="GAA1978487.1"/>
    </source>
</evidence>
<dbReference type="InterPro" id="IPR036890">
    <property type="entry name" value="HATPase_C_sf"/>
</dbReference>
<keyword evidence="2" id="KW-0418">Kinase</keyword>
<feature type="transmembrane region" description="Helical" evidence="4">
    <location>
        <begin position="152"/>
        <end position="170"/>
    </location>
</feature>
<keyword evidence="4" id="KW-0472">Membrane</keyword>
<accession>A0ABP5DDS4</accession>
<dbReference type="InterPro" id="IPR050482">
    <property type="entry name" value="Sensor_HK_TwoCompSys"/>
</dbReference>
<feature type="transmembrane region" description="Helical" evidence="4">
    <location>
        <begin position="113"/>
        <end position="140"/>
    </location>
</feature>
<protein>
    <recommendedName>
        <fullName evidence="5">Signal transduction histidine kinase subgroup 3 dimerisation and phosphoacceptor domain-containing protein</fullName>
    </recommendedName>
</protein>
<evidence type="ECO:0000256" key="2">
    <source>
        <dbReference type="ARBA" id="ARBA00022777"/>
    </source>
</evidence>
<dbReference type="Gene3D" id="3.30.565.10">
    <property type="entry name" value="Histidine kinase-like ATPase, C-terminal domain"/>
    <property type="match status" value="1"/>
</dbReference>
<name>A0ABP5DDS4_9PSEU</name>
<reference evidence="7" key="1">
    <citation type="journal article" date="2019" name="Int. J. Syst. Evol. Microbiol.">
        <title>The Global Catalogue of Microorganisms (GCM) 10K type strain sequencing project: providing services to taxonomists for standard genome sequencing and annotation.</title>
        <authorList>
            <consortium name="The Broad Institute Genomics Platform"/>
            <consortium name="The Broad Institute Genome Sequencing Center for Infectious Disease"/>
            <person name="Wu L."/>
            <person name="Ma J."/>
        </authorList>
    </citation>
    <scope>NUCLEOTIDE SEQUENCE [LARGE SCALE GENOMIC DNA]</scope>
    <source>
        <strain evidence="7">JCM 14545</strain>
    </source>
</reference>
<dbReference type="Proteomes" id="UP001501116">
    <property type="component" value="Unassembled WGS sequence"/>
</dbReference>
<evidence type="ECO:0000256" key="1">
    <source>
        <dbReference type="ARBA" id="ARBA00022679"/>
    </source>
</evidence>